<keyword evidence="4" id="KW-0967">Endosome</keyword>
<feature type="transmembrane region" description="Helical" evidence="8">
    <location>
        <begin position="246"/>
        <end position="268"/>
    </location>
</feature>
<keyword evidence="2 8" id="KW-0812">Transmembrane</keyword>
<dbReference type="EMBL" id="JARQZJ010000047">
    <property type="protein sequence ID" value="KAK9878367.1"/>
    <property type="molecule type" value="Genomic_DNA"/>
</dbReference>
<dbReference type="Gene3D" id="2.40.160.110">
    <property type="match status" value="1"/>
</dbReference>
<evidence type="ECO:0000256" key="2">
    <source>
        <dbReference type="ARBA" id="ARBA00022692"/>
    </source>
</evidence>
<evidence type="ECO:0000313" key="10">
    <source>
        <dbReference type="EMBL" id="KAK9878367.1"/>
    </source>
</evidence>
<dbReference type="GO" id="GO:0005765">
    <property type="term" value="C:lysosomal membrane"/>
    <property type="evidence" value="ECO:0007669"/>
    <property type="project" value="TreeGrafter"/>
</dbReference>
<accession>A0AAW1U3T6</accession>
<evidence type="ECO:0000313" key="11">
    <source>
        <dbReference type="Proteomes" id="UP001431783"/>
    </source>
</evidence>
<gene>
    <name evidence="10" type="ORF">WA026_021677</name>
</gene>
<keyword evidence="6 8" id="KW-0472">Membrane</keyword>
<evidence type="ECO:0000256" key="8">
    <source>
        <dbReference type="SAM" id="Phobius"/>
    </source>
</evidence>
<protein>
    <recommendedName>
        <fullName evidence="9">Lysosome-associated membrane glycoprotein 2-like luminal domain-containing protein</fullName>
    </recommendedName>
</protein>
<dbReference type="GO" id="GO:0072594">
    <property type="term" value="P:establishment of protein localization to organelle"/>
    <property type="evidence" value="ECO:0007669"/>
    <property type="project" value="TreeGrafter"/>
</dbReference>
<feature type="domain" description="Lysosome-associated membrane glycoprotein 2-like luminal" evidence="9">
    <location>
        <begin position="64"/>
        <end position="191"/>
    </location>
</feature>
<dbReference type="InterPro" id="IPR002000">
    <property type="entry name" value="Lysosome-assoc_membr_glycop"/>
</dbReference>
<keyword evidence="3" id="KW-0732">Signal</keyword>
<dbReference type="Proteomes" id="UP001431783">
    <property type="component" value="Unassembled WGS sequence"/>
</dbReference>
<evidence type="ECO:0000256" key="7">
    <source>
        <dbReference type="ARBA" id="ARBA00023180"/>
    </source>
</evidence>
<dbReference type="AlphaFoldDB" id="A0AAW1U3T6"/>
<dbReference type="PANTHER" id="PTHR11506">
    <property type="entry name" value="LYSOSOME-ASSOCIATED MEMBRANE GLYCOPROTEIN"/>
    <property type="match status" value="1"/>
</dbReference>
<sequence length="282" mass="31137">MATSILVNPFMNLIVYSSLAITVFAIHLPNQPTDPPHKPRLIIPTTAASSGTATAAASEAKDGVATYRLNNNNIGTTCILMRTDAVVEVNFRLHNLEEQADSFIPEKALVEGTCTGEDTSNLRLSWTGYSLVINFAKTPGGELWYIDKVTLTVSPDLPQLKGIKIHDNAIKLYHKTMLIPTPVGKSYSCAELDIPLETDKDDRPPPGLRGSLLLRALQLQPFMYKSDNFEAAIECKAMREYRDETAPLAVGSTLAIFVLMTISGYAIYRHFKVKNVQYNTME</sequence>
<evidence type="ECO:0000259" key="9">
    <source>
        <dbReference type="Pfam" id="PF01299"/>
    </source>
</evidence>
<keyword evidence="7" id="KW-0325">Glycoprotein</keyword>
<evidence type="ECO:0000256" key="4">
    <source>
        <dbReference type="ARBA" id="ARBA00022753"/>
    </source>
</evidence>
<evidence type="ECO:0000256" key="1">
    <source>
        <dbReference type="ARBA" id="ARBA00004530"/>
    </source>
</evidence>
<keyword evidence="5 8" id="KW-1133">Transmembrane helix</keyword>
<evidence type="ECO:0000256" key="3">
    <source>
        <dbReference type="ARBA" id="ARBA00022729"/>
    </source>
</evidence>
<dbReference type="GO" id="GO:0005886">
    <property type="term" value="C:plasma membrane"/>
    <property type="evidence" value="ECO:0007669"/>
    <property type="project" value="TreeGrafter"/>
</dbReference>
<evidence type="ECO:0000256" key="6">
    <source>
        <dbReference type="ARBA" id="ARBA00023136"/>
    </source>
</evidence>
<dbReference type="InterPro" id="IPR048528">
    <property type="entry name" value="Lamp2-like_luminal"/>
</dbReference>
<comment type="caution">
    <text evidence="10">The sequence shown here is derived from an EMBL/GenBank/DDBJ whole genome shotgun (WGS) entry which is preliminary data.</text>
</comment>
<feature type="transmembrane region" description="Helical" evidence="8">
    <location>
        <begin position="6"/>
        <end position="28"/>
    </location>
</feature>
<name>A0AAW1U3T6_9CUCU</name>
<comment type="subcellular location">
    <subcellularLocation>
        <location evidence="1">Endosome membrane</location>
        <topology evidence="1">Single-pass type I membrane protein</topology>
    </subcellularLocation>
</comment>
<proteinExistence type="predicted"/>
<dbReference type="GO" id="GO:0031902">
    <property type="term" value="C:late endosome membrane"/>
    <property type="evidence" value="ECO:0007669"/>
    <property type="project" value="TreeGrafter"/>
</dbReference>
<dbReference type="Pfam" id="PF01299">
    <property type="entry name" value="Lamp2-like_luminal"/>
    <property type="match status" value="1"/>
</dbReference>
<keyword evidence="11" id="KW-1185">Reference proteome</keyword>
<evidence type="ECO:0000256" key="5">
    <source>
        <dbReference type="ARBA" id="ARBA00022989"/>
    </source>
</evidence>
<reference evidence="10 11" key="1">
    <citation type="submission" date="2023-03" db="EMBL/GenBank/DDBJ databases">
        <title>Genome insight into feeding habits of ladybird beetles.</title>
        <authorList>
            <person name="Li H.-S."/>
            <person name="Huang Y.-H."/>
            <person name="Pang H."/>
        </authorList>
    </citation>
    <scope>NUCLEOTIDE SEQUENCE [LARGE SCALE GENOMIC DNA]</scope>
    <source>
        <strain evidence="10">SYSU_2023b</strain>
        <tissue evidence="10">Whole body</tissue>
    </source>
</reference>
<dbReference type="PANTHER" id="PTHR11506:SF40">
    <property type="entry name" value="LYSOSOME-ASSOCIATED MEMBRANE GLYCOPROTEIN 5"/>
    <property type="match status" value="1"/>
</dbReference>
<organism evidence="10 11">
    <name type="scientific">Henosepilachna vigintioctopunctata</name>
    <dbReference type="NCBI Taxonomy" id="420089"/>
    <lineage>
        <taxon>Eukaryota</taxon>
        <taxon>Metazoa</taxon>
        <taxon>Ecdysozoa</taxon>
        <taxon>Arthropoda</taxon>
        <taxon>Hexapoda</taxon>
        <taxon>Insecta</taxon>
        <taxon>Pterygota</taxon>
        <taxon>Neoptera</taxon>
        <taxon>Endopterygota</taxon>
        <taxon>Coleoptera</taxon>
        <taxon>Polyphaga</taxon>
        <taxon>Cucujiformia</taxon>
        <taxon>Coccinelloidea</taxon>
        <taxon>Coccinellidae</taxon>
        <taxon>Epilachninae</taxon>
        <taxon>Epilachnini</taxon>
        <taxon>Henosepilachna</taxon>
    </lineage>
</organism>